<evidence type="ECO:0000256" key="1">
    <source>
        <dbReference type="SAM" id="MobiDB-lite"/>
    </source>
</evidence>
<feature type="compositionally biased region" description="Low complexity" evidence="1">
    <location>
        <begin position="40"/>
        <end position="51"/>
    </location>
</feature>
<dbReference type="RefSeq" id="XP_019049077.1">
    <property type="nucleotide sequence ID" value="XM_019189515.1"/>
</dbReference>
<dbReference type="AlphaFoldDB" id="A0A1B9GAG7"/>
<accession>A0A1B9GAG7</accession>
<dbReference type="GeneID" id="30207257"/>
<proteinExistence type="predicted"/>
<feature type="compositionally biased region" description="Gly residues" evidence="1">
    <location>
        <begin position="135"/>
        <end position="147"/>
    </location>
</feature>
<dbReference type="Proteomes" id="UP000092730">
    <property type="component" value="Chromosome 2"/>
</dbReference>
<organism evidence="2">
    <name type="scientific">Kwoniella bestiolae CBS 10118</name>
    <dbReference type="NCBI Taxonomy" id="1296100"/>
    <lineage>
        <taxon>Eukaryota</taxon>
        <taxon>Fungi</taxon>
        <taxon>Dikarya</taxon>
        <taxon>Basidiomycota</taxon>
        <taxon>Agaricomycotina</taxon>
        <taxon>Tremellomycetes</taxon>
        <taxon>Tremellales</taxon>
        <taxon>Cryptococcaceae</taxon>
        <taxon>Kwoniella</taxon>
    </lineage>
</organism>
<reference evidence="3" key="4">
    <citation type="submission" date="2024-02" db="EMBL/GenBank/DDBJ databases">
        <title>Comparative genomics of Cryptococcus and Kwoniella reveals pathogenesis evolution and contrasting modes of karyotype evolution via chromosome fusion or intercentromeric recombination.</title>
        <authorList>
            <person name="Coelho M.A."/>
            <person name="David-Palma M."/>
            <person name="Shea T."/>
            <person name="Bowers K."/>
            <person name="McGinley-Smith S."/>
            <person name="Mohammad A.W."/>
            <person name="Gnirke A."/>
            <person name="Yurkov A.M."/>
            <person name="Nowrousian M."/>
            <person name="Sun S."/>
            <person name="Cuomo C.A."/>
            <person name="Heitman J."/>
        </authorList>
    </citation>
    <scope>NUCLEOTIDE SEQUENCE</scope>
    <source>
        <strain evidence="3">CBS 10118</strain>
    </source>
</reference>
<protein>
    <submittedName>
        <fullName evidence="2">Uncharacterized protein</fullName>
    </submittedName>
</protein>
<reference evidence="3" key="2">
    <citation type="submission" date="2013-07" db="EMBL/GenBank/DDBJ databases">
        <authorList>
            <consortium name="The Broad Institute Genome Sequencing Platform"/>
            <person name="Cuomo C."/>
            <person name="Litvintseva A."/>
            <person name="Chen Y."/>
            <person name="Heitman J."/>
            <person name="Sun S."/>
            <person name="Springer D."/>
            <person name="Dromer F."/>
            <person name="Young S.K."/>
            <person name="Zeng Q."/>
            <person name="Gargeya S."/>
            <person name="Fitzgerald M."/>
            <person name="Abouelleil A."/>
            <person name="Alvarado L."/>
            <person name="Berlin A.M."/>
            <person name="Chapman S.B."/>
            <person name="Dewar J."/>
            <person name="Goldberg J."/>
            <person name="Griggs A."/>
            <person name="Gujja S."/>
            <person name="Hansen M."/>
            <person name="Howarth C."/>
            <person name="Imamovic A."/>
            <person name="Larimer J."/>
            <person name="McCowan C."/>
            <person name="Murphy C."/>
            <person name="Pearson M."/>
            <person name="Priest M."/>
            <person name="Roberts A."/>
            <person name="Saif S."/>
            <person name="Shea T."/>
            <person name="Sykes S."/>
            <person name="Wortman J."/>
            <person name="Nusbaum C."/>
            <person name="Birren B."/>
        </authorList>
    </citation>
    <scope>NUCLEOTIDE SEQUENCE</scope>
    <source>
        <strain evidence="3">CBS 10118</strain>
    </source>
</reference>
<dbReference type="KEGG" id="kbi:30207257"/>
<feature type="compositionally biased region" description="Gly residues" evidence="1">
    <location>
        <begin position="167"/>
        <end position="183"/>
    </location>
</feature>
<dbReference type="EMBL" id="CP144542">
    <property type="protein sequence ID" value="WVW82145.1"/>
    <property type="molecule type" value="Genomic_DNA"/>
</dbReference>
<evidence type="ECO:0000313" key="3">
    <source>
        <dbReference type="EMBL" id="WVW82145.1"/>
    </source>
</evidence>
<feature type="compositionally biased region" description="Basic and acidic residues" evidence="1">
    <location>
        <begin position="149"/>
        <end position="159"/>
    </location>
</feature>
<name>A0A1B9GAG7_9TREE</name>
<evidence type="ECO:0000313" key="4">
    <source>
        <dbReference type="Proteomes" id="UP000092730"/>
    </source>
</evidence>
<gene>
    <name evidence="2" type="ORF">I302_02858</name>
    <name evidence="3" type="ORF">I302_104151</name>
</gene>
<feature type="compositionally biased region" description="Basic and acidic residues" evidence="1">
    <location>
        <begin position="71"/>
        <end position="83"/>
    </location>
</feature>
<reference evidence="2" key="3">
    <citation type="submission" date="2014-01" db="EMBL/GenBank/DDBJ databases">
        <title>Evolution of pathogenesis and genome organization in the Tremellales.</title>
        <authorList>
            <person name="Cuomo C."/>
            <person name="Litvintseva A."/>
            <person name="Heitman J."/>
            <person name="Chen Y."/>
            <person name="Sun S."/>
            <person name="Springer D."/>
            <person name="Dromer F."/>
            <person name="Young S."/>
            <person name="Zeng Q."/>
            <person name="Chapman S."/>
            <person name="Gujja S."/>
            <person name="Saif S."/>
            <person name="Birren B."/>
        </authorList>
    </citation>
    <scope>NUCLEOTIDE SEQUENCE</scope>
    <source>
        <strain evidence="2">CBS 10118</strain>
    </source>
</reference>
<keyword evidence="4" id="KW-1185">Reference proteome</keyword>
<dbReference type="VEuPathDB" id="FungiDB:I302_02858"/>
<feature type="region of interest" description="Disordered" evidence="1">
    <location>
        <begin position="135"/>
        <end position="183"/>
    </location>
</feature>
<feature type="region of interest" description="Disordered" evidence="1">
    <location>
        <begin position="18"/>
        <end position="105"/>
    </location>
</feature>
<sequence>MPQDSNQEPGLCGFWSKAGSCFGSSDSTKDNTQRARHRPAAYSGATAGGTSKVPVRDSRSATRHGGTNNRSQRERKLEERRPADGFVPTVFTADAPPHSTHGALSTDGCPDKGGSPFHGGHGNAGYDNATSSGTHAGGYTPGGGGGHTWADHSGGHGHFDGGCVSSSGGGGGHSHGDGGGGGE</sequence>
<dbReference type="EMBL" id="KI894019">
    <property type="protein sequence ID" value="OCF28007.1"/>
    <property type="molecule type" value="Genomic_DNA"/>
</dbReference>
<reference evidence="2" key="1">
    <citation type="submission" date="2013-07" db="EMBL/GenBank/DDBJ databases">
        <title>The Genome Sequence of Cryptococcus bestiolae CBS10118.</title>
        <authorList>
            <consortium name="The Broad Institute Genome Sequencing Platform"/>
            <person name="Cuomo C."/>
            <person name="Litvintseva A."/>
            <person name="Chen Y."/>
            <person name="Heitman J."/>
            <person name="Sun S."/>
            <person name="Springer D."/>
            <person name="Dromer F."/>
            <person name="Young S.K."/>
            <person name="Zeng Q."/>
            <person name="Gargeya S."/>
            <person name="Fitzgerald M."/>
            <person name="Abouelleil A."/>
            <person name="Alvarado L."/>
            <person name="Berlin A.M."/>
            <person name="Chapman S.B."/>
            <person name="Dewar J."/>
            <person name="Goldberg J."/>
            <person name="Griggs A."/>
            <person name="Gujja S."/>
            <person name="Hansen M."/>
            <person name="Howarth C."/>
            <person name="Imamovic A."/>
            <person name="Larimer J."/>
            <person name="McCowan C."/>
            <person name="Murphy C."/>
            <person name="Pearson M."/>
            <person name="Priest M."/>
            <person name="Roberts A."/>
            <person name="Saif S."/>
            <person name="Shea T."/>
            <person name="Sykes S."/>
            <person name="Wortman J."/>
            <person name="Nusbaum C."/>
            <person name="Birren B."/>
        </authorList>
    </citation>
    <scope>NUCLEOTIDE SEQUENCE [LARGE SCALE GENOMIC DNA]</scope>
    <source>
        <strain evidence="2">CBS 10118</strain>
    </source>
</reference>
<evidence type="ECO:0000313" key="2">
    <source>
        <dbReference type="EMBL" id="OCF28007.1"/>
    </source>
</evidence>